<keyword evidence="3" id="KW-1185">Reference proteome</keyword>
<protein>
    <submittedName>
        <fullName evidence="2">Acetyltransferase (GNAT) domain-containing protein</fullName>
    </submittedName>
</protein>
<organism evidence="2 3">
    <name type="scientific">Paenibacillus algorifonticola</name>
    <dbReference type="NCBI Taxonomy" id="684063"/>
    <lineage>
        <taxon>Bacteria</taxon>
        <taxon>Bacillati</taxon>
        <taxon>Bacillota</taxon>
        <taxon>Bacilli</taxon>
        <taxon>Bacillales</taxon>
        <taxon>Paenibacillaceae</taxon>
        <taxon>Paenibacillus</taxon>
    </lineage>
</organism>
<dbReference type="Gene3D" id="3.40.630.30">
    <property type="match status" value="1"/>
</dbReference>
<dbReference type="Pfam" id="PF13508">
    <property type="entry name" value="Acetyltransf_7"/>
    <property type="match status" value="1"/>
</dbReference>
<proteinExistence type="predicted"/>
<dbReference type="GO" id="GO:0016747">
    <property type="term" value="F:acyltransferase activity, transferring groups other than amino-acyl groups"/>
    <property type="evidence" value="ECO:0007669"/>
    <property type="project" value="InterPro"/>
</dbReference>
<dbReference type="InterPro" id="IPR016181">
    <property type="entry name" value="Acyl_CoA_acyltransferase"/>
</dbReference>
<dbReference type="CDD" id="cd04301">
    <property type="entry name" value="NAT_SF"/>
    <property type="match status" value="1"/>
</dbReference>
<gene>
    <name evidence="2" type="ORF">SAMN04487969_113171</name>
</gene>
<dbReference type="Proteomes" id="UP000183410">
    <property type="component" value="Unassembled WGS sequence"/>
</dbReference>
<accession>A0A1I2FY10</accession>
<dbReference type="SUPFAM" id="SSF55729">
    <property type="entry name" value="Acyl-CoA N-acyltransferases (Nat)"/>
    <property type="match status" value="1"/>
</dbReference>
<feature type="domain" description="N-acetyltransferase" evidence="1">
    <location>
        <begin position="5"/>
        <end position="142"/>
    </location>
</feature>
<dbReference type="InterPro" id="IPR000182">
    <property type="entry name" value="GNAT_dom"/>
</dbReference>
<dbReference type="RefSeq" id="WP_231594319.1">
    <property type="nucleotide sequence ID" value="NZ_FONN01000013.1"/>
</dbReference>
<keyword evidence="2" id="KW-0808">Transferase</keyword>
<dbReference type="AlphaFoldDB" id="A0A1I2FY10"/>
<sequence length="152" mass="17679">MMQIQRIKEISDQELYQFLSYCMSPKPERIIHECKNYKTLKNRELYGIYFENELTGIIGLIHHTLETELKHIAVHPNHRNKGLGSKLIEEIQKLTSSAPIIAETDREAVNFYKKNGFIITSLGEKYPGVERFKCIYNFMKAKHPQHNLGGNS</sequence>
<name>A0A1I2FY10_9BACL</name>
<dbReference type="PROSITE" id="PS51186">
    <property type="entry name" value="GNAT"/>
    <property type="match status" value="1"/>
</dbReference>
<evidence type="ECO:0000313" key="3">
    <source>
        <dbReference type="Proteomes" id="UP000183410"/>
    </source>
</evidence>
<evidence type="ECO:0000313" key="2">
    <source>
        <dbReference type="EMBL" id="SFF09301.1"/>
    </source>
</evidence>
<evidence type="ECO:0000259" key="1">
    <source>
        <dbReference type="PROSITE" id="PS51186"/>
    </source>
</evidence>
<dbReference type="EMBL" id="FONN01000013">
    <property type="protein sequence ID" value="SFF09301.1"/>
    <property type="molecule type" value="Genomic_DNA"/>
</dbReference>
<reference evidence="3" key="1">
    <citation type="submission" date="2016-10" db="EMBL/GenBank/DDBJ databases">
        <authorList>
            <person name="Varghese N."/>
            <person name="Submissions S."/>
        </authorList>
    </citation>
    <scope>NUCLEOTIDE SEQUENCE [LARGE SCALE GENOMIC DNA]</scope>
    <source>
        <strain evidence="3">CGMCC 1.10223</strain>
    </source>
</reference>